<dbReference type="InterPro" id="IPR050109">
    <property type="entry name" value="HTH-type_TetR-like_transc_reg"/>
</dbReference>
<dbReference type="InterPro" id="IPR009057">
    <property type="entry name" value="Homeodomain-like_sf"/>
</dbReference>
<dbReference type="GO" id="GO:0000976">
    <property type="term" value="F:transcription cis-regulatory region binding"/>
    <property type="evidence" value="ECO:0007669"/>
    <property type="project" value="TreeGrafter"/>
</dbReference>
<dbReference type="SUPFAM" id="SSF46689">
    <property type="entry name" value="Homeodomain-like"/>
    <property type="match status" value="1"/>
</dbReference>
<evidence type="ECO:0000256" key="4">
    <source>
        <dbReference type="PROSITE-ProRule" id="PRU00335"/>
    </source>
</evidence>
<dbReference type="InterPro" id="IPR036271">
    <property type="entry name" value="Tet_transcr_reg_TetR-rel_C_sf"/>
</dbReference>
<evidence type="ECO:0000256" key="1">
    <source>
        <dbReference type="ARBA" id="ARBA00023015"/>
    </source>
</evidence>
<gene>
    <name evidence="6" type="ORF">EUZ87_06210</name>
</gene>
<dbReference type="AlphaFoldDB" id="A0A4V2L1U9"/>
<feature type="DNA-binding region" description="H-T-H motif" evidence="4">
    <location>
        <begin position="34"/>
        <end position="53"/>
    </location>
</feature>
<dbReference type="GO" id="GO:0003700">
    <property type="term" value="F:DNA-binding transcription factor activity"/>
    <property type="evidence" value="ECO:0007669"/>
    <property type="project" value="TreeGrafter"/>
</dbReference>
<evidence type="ECO:0000259" key="5">
    <source>
        <dbReference type="PROSITE" id="PS50977"/>
    </source>
</evidence>
<dbReference type="PANTHER" id="PTHR30055:SF234">
    <property type="entry name" value="HTH-TYPE TRANSCRIPTIONAL REGULATOR BETI"/>
    <property type="match status" value="1"/>
</dbReference>
<keyword evidence="1" id="KW-0805">Transcription regulation</keyword>
<reference evidence="6 7" key="1">
    <citation type="submission" date="2019-01" db="EMBL/GenBank/DDBJ databases">
        <title>Draft genome sequence of Lactobacillus paraplantarum OSY-TC318, a Producer of the novel lantibiotic Paraplantaracin TC318.</title>
        <authorList>
            <person name="Hussein W.E."/>
            <person name="Huang E."/>
            <person name="Yousef A.E."/>
        </authorList>
    </citation>
    <scope>NUCLEOTIDE SEQUENCE [LARGE SCALE GENOMIC DNA]</scope>
    <source>
        <strain evidence="6 7">OSY-TC318</strain>
    </source>
</reference>
<evidence type="ECO:0000256" key="2">
    <source>
        <dbReference type="ARBA" id="ARBA00023125"/>
    </source>
</evidence>
<feature type="domain" description="HTH tetR-type" evidence="5">
    <location>
        <begin position="11"/>
        <end position="71"/>
    </location>
</feature>
<keyword evidence="3" id="KW-0804">Transcription</keyword>
<dbReference type="InterPro" id="IPR001647">
    <property type="entry name" value="HTH_TetR"/>
</dbReference>
<dbReference type="Pfam" id="PF00440">
    <property type="entry name" value="TetR_N"/>
    <property type="match status" value="1"/>
</dbReference>
<organism evidence="6 7">
    <name type="scientific">Lactiplantibacillus paraplantarum</name>
    <dbReference type="NCBI Taxonomy" id="60520"/>
    <lineage>
        <taxon>Bacteria</taxon>
        <taxon>Bacillati</taxon>
        <taxon>Bacillota</taxon>
        <taxon>Bacilli</taxon>
        <taxon>Lactobacillales</taxon>
        <taxon>Lactobacillaceae</taxon>
        <taxon>Lactiplantibacillus</taxon>
    </lineage>
</organism>
<evidence type="ECO:0000313" key="7">
    <source>
        <dbReference type="Proteomes" id="UP000292648"/>
    </source>
</evidence>
<evidence type="ECO:0000256" key="3">
    <source>
        <dbReference type="ARBA" id="ARBA00023163"/>
    </source>
</evidence>
<comment type="caution">
    <text evidence="6">The sequence shown here is derived from an EMBL/GenBank/DDBJ whole genome shotgun (WGS) entry which is preliminary data.</text>
</comment>
<dbReference type="SUPFAM" id="SSF48498">
    <property type="entry name" value="Tetracyclin repressor-like, C-terminal domain"/>
    <property type="match status" value="1"/>
</dbReference>
<dbReference type="PANTHER" id="PTHR30055">
    <property type="entry name" value="HTH-TYPE TRANSCRIPTIONAL REGULATOR RUTR"/>
    <property type="match status" value="1"/>
</dbReference>
<proteinExistence type="predicted"/>
<dbReference type="Proteomes" id="UP000292648">
    <property type="component" value="Unassembled WGS sequence"/>
</dbReference>
<sequence>MTQLNQRRRGDQLEKAIYDTTYTLLSQHGLDHVTFSRVAAAAATSRSVLYRYWDSTFDLIFHTIIYQIQKIPVELTTSPLNTGSLRTDLIQLAQHFIQQSSTGPFQYFRLLFATTMNTQNQRELTQLITQIDHANLALIDPILTNAQNHGELQLRPNQAAQLVLFQQLRYYDIINQPVITVQQLTDLVDQVVLPALRASGVANRHFHH</sequence>
<accession>A0A4V2L1U9</accession>
<protein>
    <submittedName>
        <fullName evidence="6">TetR/AcrR family transcriptional regulator</fullName>
    </submittedName>
</protein>
<keyword evidence="2 4" id="KW-0238">DNA-binding</keyword>
<dbReference type="PROSITE" id="PS50977">
    <property type="entry name" value="HTH_TETR_2"/>
    <property type="match status" value="1"/>
</dbReference>
<name>A0A4V2L1U9_9LACO</name>
<dbReference type="EMBL" id="SEHH01000052">
    <property type="protein sequence ID" value="TBX44760.1"/>
    <property type="molecule type" value="Genomic_DNA"/>
</dbReference>
<dbReference type="Gene3D" id="1.10.10.60">
    <property type="entry name" value="Homeodomain-like"/>
    <property type="match status" value="1"/>
</dbReference>
<dbReference type="Gene3D" id="1.10.357.10">
    <property type="entry name" value="Tetracycline Repressor, domain 2"/>
    <property type="match status" value="1"/>
</dbReference>
<evidence type="ECO:0000313" key="6">
    <source>
        <dbReference type="EMBL" id="TBX44760.1"/>
    </source>
</evidence>